<organism evidence="1 2">
    <name type="scientific">Vigna unguiculata</name>
    <name type="common">Cowpea</name>
    <dbReference type="NCBI Taxonomy" id="3917"/>
    <lineage>
        <taxon>Eukaryota</taxon>
        <taxon>Viridiplantae</taxon>
        <taxon>Streptophyta</taxon>
        <taxon>Embryophyta</taxon>
        <taxon>Tracheophyta</taxon>
        <taxon>Spermatophyta</taxon>
        <taxon>Magnoliopsida</taxon>
        <taxon>eudicotyledons</taxon>
        <taxon>Gunneridae</taxon>
        <taxon>Pentapetalae</taxon>
        <taxon>rosids</taxon>
        <taxon>fabids</taxon>
        <taxon>Fabales</taxon>
        <taxon>Fabaceae</taxon>
        <taxon>Papilionoideae</taxon>
        <taxon>50 kb inversion clade</taxon>
        <taxon>NPAAA clade</taxon>
        <taxon>indigoferoid/millettioid clade</taxon>
        <taxon>Phaseoleae</taxon>
        <taxon>Vigna</taxon>
    </lineage>
</organism>
<keyword evidence="2" id="KW-1185">Reference proteome</keyword>
<name>A0A4D6NAR5_VIGUN</name>
<accession>A0A4D6NAR5</accession>
<reference evidence="1 2" key="1">
    <citation type="submission" date="2019-04" db="EMBL/GenBank/DDBJ databases">
        <title>An improved genome assembly and genetic linkage map for asparagus bean, Vigna unguiculata ssp. sesquipedialis.</title>
        <authorList>
            <person name="Xia Q."/>
            <person name="Zhang R."/>
            <person name="Dong Y."/>
        </authorList>
    </citation>
    <scope>NUCLEOTIDE SEQUENCE [LARGE SCALE GENOMIC DNA]</scope>
    <source>
        <tissue evidence="1">Leaf</tissue>
    </source>
</reference>
<protein>
    <submittedName>
        <fullName evidence="1">Uncharacterized protein</fullName>
    </submittedName>
</protein>
<sequence>MPTEAGPRRLPSSALASEFGSLGTNMNYDSYWELHLALQSVVRSRFPTRVLQVVACRWRQQRVS</sequence>
<proteinExistence type="predicted"/>
<dbReference type="AlphaFoldDB" id="A0A4D6NAR5"/>
<evidence type="ECO:0000313" key="1">
    <source>
        <dbReference type="EMBL" id="QCE10398.1"/>
    </source>
</evidence>
<dbReference type="Proteomes" id="UP000501690">
    <property type="component" value="Linkage Group LG10"/>
</dbReference>
<evidence type="ECO:0000313" key="2">
    <source>
        <dbReference type="Proteomes" id="UP000501690"/>
    </source>
</evidence>
<gene>
    <name evidence="1" type="ORF">DEO72_LG10g1628</name>
</gene>
<dbReference type="EMBL" id="CP039354">
    <property type="protein sequence ID" value="QCE10398.1"/>
    <property type="molecule type" value="Genomic_DNA"/>
</dbReference>